<keyword evidence="2" id="KW-1185">Reference proteome</keyword>
<protein>
    <submittedName>
        <fullName evidence="1">Uncharacterized protein</fullName>
    </submittedName>
</protein>
<evidence type="ECO:0000313" key="1">
    <source>
        <dbReference type="EMBL" id="SDL04619.1"/>
    </source>
</evidence>
<evidence type="ECO:0000313" key="2">
    <source>
        <dbReference type="Proteomes" id="UP000199053"/>
    </source>
</evidence>
<reference evidence="2" key="1">
    <citation type="submission" date="2016-10" db="EMBL/GenBank/DDBJ databases">
        <authorList>
            <person name="Varghese N."/>
            <person name="Submissions S."/>
        </authorList>
    </citation>
    <scope>NUCLEOTIDE SEQUENCE [LARGE SCALE GENOMIC DNA]</scope>
    <source>
        <strain evidence="2">DSM 16995</strain>
    </source>
</reference>
<name>A0A1G9GVA4_9BACT</name>
<sequence>MNTLKISEIKATPEFNIFYFAELNGSTRVEQSLMESLEEHWNKWLPFLKAYRLEKPKNGKGTDFLLLFLDKDVEDAVEEIWQETPTEGLAHHNLAITLIMSAAQSLLPELEEGKCAPLPKPGEAALAAFKSLGLEWNQEGTVSRQYAVFTPYPYSGGCEVCYLEENCPKSKLRK</sequence>
<organism evidence="1 2">
    <name type="scientific">Maridesulfovibrio ferrireducens</name>
    <dbReference type="NCBI Taxonomy" id="246191"/>
    <lineage>
        <taxon>Bacteria</taxon>
        <taxon>Pseudomonadati</taxon>
        <taxon>Thermodesulfobacteriota</taxon>
        <taxon>Desulfovibrionia</taxon>
        <taxon>Desulfovibrionales</taxon>
        <taxon>Desulfovibrionaceae</taxon>
        <taxon>Maridesulfovibrio</taxon>
    </lineage>
</organism>
<dbReference type="EMBL" id="FNGA01000003">
    <property type="protein sequence ID" value="SDL04619.1"/>
    <property type="molecule type" value="Genomic_DNA"/>
</dbReference>
<gene>
    <name evidence="1" type="ORF">SAMN05660337_1890</name>
</gene>
<dbReference type="RefSeq" id="WP_092160491.1">
    <property type="nucleotide sequence ID" value="NZ_FNGA01000003.1"/>
</dbReference>
<dbReference type="AlphaFoldDB" id="A0A1G9GVA4"/>
<dbReference type="Proteomes" id="UP000199053">
    <property type="component" value="Unassembled WGS sequence"/>
</dbReference>
<dbReference type="OrthoDB" id="5453322at2"/>
<proteinExistence type="predicted"/>
<accession>A0A1G9GVA4</accession>